<accession>A0ABX0L0S1</accession>
<dbReference type="EMBL" id="JAAOMA010000004">
    <property type="protein sequence ID" value="NHR04538.1"/>
    <property type="molecule type" value="Genomic_DNA"/>
</dbReference>
<feature type="chain" id="PRO_5046364080" evidence="3">
    <location>
        <begin position="23"/>
        <end position="268"/>
    </location>
</feature>
<dbReference type="Gene3D" id="2.60.40.2500">
    <property type="match status" value="1"/>
</dbReference>
<dbReference type="CDD" id="cd06911">
    <property type="entry name" value="VirB9_CagX_TrbG"/>
    <property type="match status" value="1"/>
</dbReference>
<dbReference type="Proteomes" id="UP001515641">
    <property type="component" value="Unassembled WGS sequence"/>
</dbReference>
<organism evidence="4 5">
    <name type="scientific">Chromobacterium fluminis</name>
    <dbReference type="NCBI Taxonomy" id="3044269"/>
    <lineage>
        <taxon>Bacteria</taxon>
        <taxon>Pseudomonadati</taxon>
        <taxon>Pseudomonadota</taxon>
        <taxon>Betaproteobacteria</taxon>
        <taxon>Neisseriales</taxon>
        <taxon>Chromobacteriaceae</taxon>
        <taxon>Chromobacterium</taxon>
    </lineage>
</organism>
<dbReference type="RefSeq" id="WP_166451048.1">
    <property type="nucleotide sequence ID" value="NZ_JAAOMA010000004.1"/>
</dbReference>
<evidence type="ECO:0000313" key="5">
    <source>
        <dbReference type="Proteomes" id="UP001515641"/>
    </source>
</evidence>
<sequence>MITRVLGLLLAGSALWATQCLAAAPVVGQAPISMPADTRLVVFPFDPNNSFTIISRPNAITDIQLGPDEQLVALAAGDSTQWTFHKTDGHIFVKPIRADLFTSATLVTSKRTYQLTLRSVSDRAKWYQRVSWQYPDLVLLGDPNFKAPSRAMPPDIDFQSNSSGSIGSFGQYSSAPSQGGMYGEKLNFNYAVKGSADFAPKQVFDDGKFTWFRIVGSQEFPAVFMINADSDIERVNWLVKGEFLIVQRLAPAFLLKIGKEEVRIVRKG</sequence>
<dbReference type="InterPro" id="IPR033645">
    <property type="entry name" value="VirB9/CagX/TrbG_C"/>
</dbReference>
<evidence type="ECO:0000256" key="3">
    <source>
        <dbReference type="SAM" id="SignalP"/>
    </source>
</evidence>
<dbReference type="Pfam" id="PF03524">
    <property type="entry name" value="CagX"/>
    <property type="match status" value="1"/>
</dbReference>
<comment type="caution">
    <text evidence="4">The sequence shown here is derived from an EMBL/GenBank/DDBJ whole genome shotgun (WGS) entry which is preliminary data.</text>
</comment>
<gene>
    <name evidence="4" type="ORF">HA052_04945</name>
</gene>
<evidence type="ECO:0000313" key="4">
    <source>
        <dbReference type="EMBL" id="NHR04538.1"/>
    </source>
</evidence>
<protein>
    <submittedName>
        <fullName evidence="4">TrbG/VirB9 family P-type conjugative transfer protein</fullName>
    </submittedName>
</protein>
<keyword evidence="5" id="KW-1185">Reference proteome</keyword>
<comment type="similarity">
    <text evidence="1">Belongs to the TrbG/VirB9 family.</text>
</comment>
<reference evidence="4 5" key="1">
    <citation type="submission" date="2020-03" db="EMBL/GenBank/DDBJ databases">
        <title>Draft genome sequence of environmentally isolated cultures.</title>
        <authorList>
            <person name="Wilson H.S."/>
            <person name="De Leon M.E."/>
        </authorList>
    </citation>
    <scope>NUCLEOTIDE SEQUENCE [LARGE SCALE GENOMIC DNA]</scope>
    <source>
        <strain evidence="4 5">HSC-31F16</strain>
    </source>
</reference>
<dbReference type="InterPro" id="IPR038161">
    <property type="entry name" value="VirB9/CagX/TrbG_C_sf"/>
</dbReference>
<proteinExistence type="inferred from homology"/>
<keyword evidence="2 3" id="KW-0732">Signal</keyword>
<feature type="signal peptide" evidence="3">
    <location>
        <begin position="1"/>
        <end position="22"/>
    </location>
</feature>
<dbReference type="InterPro" id="IPR010258">
    <property type="entry name" value="Conjugal_tfr_TrbG/VirB9/CagX"/>
</dbReference>
<evidence type="ECO:0000256" key="2">
    <source>
        <dbReference type="ARBA" id="ARBA00022729"/>
    </source>
</evidence>
<evidence type="ECO:0000256" key="1">
    <source>
        <dbReference type="ARBA" id="ARBA00006135"/>
    </source>
</evidence>
<name>A0ABX0L0S1_9NEIS</name>